<evidence type="ECO:0000313" key="3">
    <source>
        <dbReference type="Proteomes" id="UP001497457"/>
    </source>
</evidence>
<dbReference type="EMBL" id="OZ075118">
    <property type="protein sequence ID" value="CAL5091149.1"/>
    <property type="molecule type" value="Genomic_DNA"/>
</dbReference>
<dbReference type="SUPFAM" id="SSF81383">
    <property type="entry name" value="F-box domain"/>
    <property type="match status" value="1"/>
</dbReference>
<sequence>MSRPPRHPPALPELMDEPFGEILLRIPLDEPADLARATLVSKSWLRVLSDPTFRRGYRKRHCRPPLPGFIHNIYNKGPIPRFIFTTASPCSQPALSCSYWWAAGRSTLATAGCSSTGSDHLDCAGGPFRVVFVGTDDSGCVTWASVYSSETRDWSTMATADSDSSTAVNLRSYIEMKPGILIDDTLYFTLEAGLGVLKYDLVRHGLSVIDAPEPCDHMGTVMVAEDGGLGYAAVEHRKLNLWSWLTGEGSSARWMLRRVIQLQSLLPIHNPSISHEVIGFAEGTDTIFLLTDDAVFTLEIKLGKTKKVGRRGAYYVVLPFMSFCAPGAKP</sequence>
<dbReference type="Proteomes" id="UP001497457">
    <property type="component" value="Chromosome 8b"/>
</dbReference>
<proteinExistence type="predicted"/>
<gene>
    <name evidence="2" type="ORF">URODEC1_LOCUS114212</name>
</gene>
<organism evidence="2 3">
    <name type="scientific">Urochloa decumbens</name>
    <dbReference type="NCBI Taxonomy" id="240449"/>
    <lineage>
        <taxon>Eukaryota</taxon>
        <taxon>Viridiplantae</taxon>
        <taxon>Streptophyta</taxon>
        <taxon>Embryophyta</taxon>
        <taxon>Tracheophyta</taxon>
        <taxon>Spermatophyta</taxon>
        <taxon>Magnoliopsida</taxon>
        <taxon>Liliopsida</taxon>
        <taxon>Poales</taxon>
        <taxon>Poaceae</taxon>
        <taxon>PACMAD clade</taxon>
        <taxon>Panicoideae</taxon>
        <taxon>Panicodae</taxon>
        <taxon>Paniceae</taxon>
        <taxon>Melinidinae</taxon>
        <taxon>Urochloa</taxon>
    </lineage>
</organism>
<reference evidence="2" key="1">
    <citation type="submission" date="2024-10" db="EMBL/GenBank/DDBJ databases">
        <authorList>
            <person name="Ryan C."/>
        </authorList>
    </citation>
    <scope>NUCLEOTIDE SEQUENCE [LARGE SCALE GENOMIC DNA]</scope>
</reference>
<dbReference type="InterPro" id="IPR056594">
    <property type="entry name" value="AT5G49610-like_b-prop"/>
</dbReference>
<name>A0ABC9G9V9_9POAL</name>
<protein>
    <recommendedName>
        <fullName evidence="1">F-box protein AT5G49610-like beta-propeller domain-containing protein</fullName>
    </recommendedName>
</protein>
<accession>A0ABC9G9V9</accession>
<feature type="domain" description="F-box protein AT5G49610-like beta-propeller" evidence="1">
    <location>
        <begin position="140"/>
        <end position="323"/>
    </location>
</feature>
<dbReference type="InterPro" id="IPR036047">
    <property type="entry name" value="F-box-like_dom_sf"/>
</dbReference>
<dbReference type="PANTHER" id="PTHR32133">
    <property type="entry name" value="OS07G0120400 PROTEIN"/>
    <property type="match status" value="1"/>
</dbReference>
<dbReference type="AlphaFoldDB" id="A0ABC9G9V9"/>
<evidence type="ECO:0000313" key="2">
    <source>
        <dbReference type="EMBL" id="CAL5091149.1"/>
    </source>
</evidence>
<evidence type="ECO:0000259" key="1">
    <source>
        <dbReference type="Pfam" id="PF23635"/>
    </source>
</evidence>
<keyword evidence="3" id="KW-1185">Reference proteome</keyword>
<dbReference type="Pfam" id="PF23635">
    <property type="entry name" value="Beta-prop_AT5G49610-like"/>
    <property type="match status" value="1"/>
</dbReference>